<feature type="compositionally biased region" description="Basic and acidic residues" evidence="1">
    <location>
        <begin position="1"/>
        <end position="10"/>
    </location>
</feature>
<dbReference type="Pfam" id="PF26100">
    <property type="entry name" value="RAG1_RNase_H"/>
    <property type="match status" value="1"/>
</dbReference>
<proteinExistence type="predicted"/>
<feature type="region of interest" description="Disordered" evidence="1">
    <location>
        <begin position="569"/>
        <end position="594"/>
    </location>
</feature>
<accession>A0A8J4YGY6</accession>
<feature type="region of interest" description="Disordered" evidence="1">
    <location>
        <begin position="489"/>
        <end position="511"/>
    </location>
</feature>
<name>A0A8J4YGY6_CHIOP</name>
<sequence length="605" mass="65947">MDYSEEKRDMTTLADKTPDVPGSGRPAQCKMITYFFGVQSMQVVVGTKATQLYRATTAATLFRPLMKAIVSEGSAINPTFAAIEMERSTMAGKIFHITIPGVTTLRFLVSFTNSSAEMRKDYRNTIGLSLSSFKKAPVVINRYGNVCLELKRSWLASSPRLVHISQVTNSRTKCSRCGEQGHNVRNDGNKVPPVSLGARCSVPCEGGGDSLHRRGKNNARSPPHPTRPLPPTPYRTSKMMETTPQPHQQQQQQHEQQQQQQLQQQQQQQQQSQEPQPSICSIITEAPDSMSQDGTAIIRGTEQILWTCPGAHPGSVTHHNIVSAVPRCPSALPGQLCPCVCVGVHSGAANTHWSTAGSLRAAVPSATAAHHTLDSSAAANCLAAWYSAVSAPARLRRQSPASHPDRYNTTLTAAASYDTPTTAADIITAPPCHTSSAAQQTPTTQQQIIVTHHQTSQSDTSQQQQQQLHVIQQQGRQVVASSQPSQHLHVTAQHTRQPAPQQQLPVITQQPSRHTAQHLTQLQQVPHKTSQINLMSQQMSIVHQHTAAPQPTVQQQRAAHQAALAQETQLHATDAAQTQSDTDGSDPELETPTRTYLLLHTIDTD</sequence>
<evidence type="ECO:0000313" key="3">
    <source>
        <dbReference type="EMBL" id="KAG0723411.1"/>
    </source>
</evidence>
<feature type="domain" description="V(D)J recombination-activating protein 1 RNase H" evidence="2">
    <location>
        <begin position="6"/>
        <end position="133"/>
    </location>
</feature>
<reference evidence="3" key="1">
    <citation type="submission" date="2020-07" db="EMBL/GenBank/DDBJ databases">
        <title>The High-quality genome of the commercially important snow crab, Chionoecetes opilio.</title>
        <authorList>
            <person name="Jeong J.-H."/>
            <person name="Ryu S."/>
        </authorList>
    </citation>
    <scope>NUCLEOTIDE SEQUENCE</scope>
    <source>
        <strain evidence="3">MADBK_172401_WGS</strain>
        <tissue evidence="3">Digestive gland</tissue>
    </source>
</reference>
<evidence type="ECO:0000259" key="2">
    <source>
        <dbReference type="Pfam" id="PF26100"/>
    </source>
</evidence>
<dbReference type="InterPro" id="IPR058554">
    <property type="entry name" value="RAG1_RNase_H"/>
</dbReference>
<feature type="region of interest" description="Disordered" evidence="1">
    <location>
        <begin position="1"/>
        <end position="22"/>
    </location>
</feature>
<comment type="caution">
    <text evidence="3">The sequence shown here is derived from an EMBL/GenBank/DDBJ whole genome shotgun (WGS) entry which is preliminary data.</text>
</comment>
<dbReference type="EMBL" id="JACEEZ010008314">
    <property type="protein sequence ID" value="KAG0723411.1"/>
    <property type="molecule type" value="Genomic_DNA"/>
</dbReference>
<dbReference type="Proteomes" id="UP000770661">
    <property type="component" value="Unassembled WGS sequence"/>
</dbReference>
<gene>
    <name evidence="3" type="ORF">GWK47_005530</name>
</gene>
<feature type="compositionally biased region" description="Pro residues" evidence="1">
    <location>
        <begin position="222"/>
        <end position="233"/>
    </location>
</feature>
<feature type="region of interest" description="Disordered" evidence="1">
    <location>
        <begin position="174"/>
        <end position="277"/>
    </location>
</feature>
<evidence type="ECO:0000313" key="4">
    <source>
        <dbReference type="Proteomes" id="UP000770661"/>
    </source>
</evidence>
<keyword evidence="4" id="KW-1185">Reference proteome</keyword>
<organism evidence="3 4">
    <name type="scientific">Chionoecetes opilio</name>
    <name type="common">Atlantic snow crab</name>
    <name type="synonym">Cancer opilio</name>
    <dbReference type="NCBI Taxonomy" id="41210"/>
    <lineage>
        <taxon>Eukaryota</taxon>
        <taxon>Metazoa</taxon>
        <taxon>Ecdysozoa</taxon>
        <taxon>Arthropoda</taxon>
        <taxon>Crustacea</taxon>
        <taxon>Multicrustacea</taxon>
        <taxon>Malacostraca</taxon>
        <taxon>Eumalacostraca</taxon>
        <taxon>Eucarida</taxon>
        <taxon>Decapoda</taxon>
        <taxon>Pleocyemata</taxon>
        <taxon>Brachyura</taxon>
        <taxon>Eubrachyura</taxon>
        <taxon>Majoidea</taxon>
        <taxon>Majidae</taxon>
        <taxon>Chionoecetes</taxon>
    </lineage>
</organism>
<feature type="compositionally biased region" description="Low complexity" evidence="1">
    <location>
        <begin position="244"/>
        <end position="277"/>
    </location>
</feature>
<protein>
    <recommendedName>
        <fullName evidence="2">V(D)J recombination-activating protein 1 RNase H domain-containing protein</fullName>
    </recommendedName>
</protein>
<dbReference type="AlphaFoldDB" id="A0A8J4YGY6"/>
<evidence type="ECO:0000256" key="1">
    <source>
        <dbReference type="SAM" id="MobiDB-lite"/>
    </source>
</evidence>
<dbReference type="OrthoDB" id="10038928at2759"/>